<dbReference type="GO" id="GO:0030674">
    <property type="term" value="F:protein-macromolecule adaptor activity"/>
    <property type="evidence" value="ECO:0007669"/>
    <property type="project" value="InterPro"/>
</dbReference>
<reference evidence="12" key="1">
    <citation type="journal article" date="2016" name="Nat. Commun.">
        <title>Genome analysis of three Pneumocystis species reveals adaptation mechanisms to life exclusively in mammalian hosts.</title>
        <authorList>
            <person name="Ma L."/>
            <person name="Chen Z."/>
            <person name="Huang D.W."/>
            <person name="Kutty G."/>
            <person name="Ishihara M."/>
            <person name="Wang H."/>
            <person name="Abouelleil A."/>
            <person name="Bishop L."/>
            <person name="Davey E."/>
            <person name="Deng R."/>
            <person name="Deng X."/>
            <person name="Fan L."/>
            <person name="Fantoni G."/>
            <person name="Fitzgerald M."/>
            <person name="Gogineni E."/>
            <person name="Goldberg J.M."/>
            <person name="Handley G."/>
            <person name="Hu X."/>
            <person name="Huber C."/>
            <person name="Jiao X."/>
            <person name="Jones K."/>
            <person name="Levin J.Z."/>
            <person name="Liu Y."/>
            <person name="Macdonald P."/>
            <person name="Melnikov A."/>
            <person name="Raley C."/>
            <person name="Sassi M."/>
            <person name="Sherman B.T."/>
            <person name="Song X."/>
            <person name="Sykes S."/>
            <person name="Tran B."/>
            <person name="Walsh L."/>
            <person name="Xia Y."/>
            <person name="Yang J."/>
            <person name="Young S."/>
            <person name="Zeng Q."/>
            <person name="Zheng X."/>
            <person name="Stephens R."/>
            <person name="Nusbaum C."/>
            <person name="Birren B.W."/>
            <person name="Azadi P."/>
            <person name="Lempicki R.A."/>
            <person name="Cuomo C.A."/>
            <person name="Kovacs J.A."/>
        </authorList>
    </citation>
    <scope>NUCLEOTIDE SEQUENCE [LARGE SCALE GENOMIC DNA]</scope>
    <source>
        <strain evidence="12">RU7</strain>
    </source>
</reference>
<dbReference type="GO" id="GO:0005886">
    <property type="term" value="C:plasma membrane"/>
    <property type="evidence" value="ECO:0007669"/>
    <property type="project" value="UniProtKB-SubCell"/>
</dbReference>
<evidence type="ECO:0000256" key="3">
    <source>
        <dbReference type="ARBA" id="ARBA00020357"/>
    </source>
</evidence>
<gene>
    <name evidence="11" type="ORF">T551_03594</name>
</gene>
<accession>A0A0W4ZDA4</accession>
<dbReference type="GO" id="GO:0000147">
    <property type="term" value="P:actin cortical patch assembly"/>
    <property type="evidence" value="ECO:0007669"/>
    <property type="project" value="TreeGrafter"/>
</dbReference>
<dbReference type="Pfam" id="PF24081">
    <property type="entry name" value="PH_SLA1"/>
    <property type="match status" value="1"/>
</dbReference>
<evidence type="ECO:0000256" key="2">
    <source>
        <dbReference type="ARBA" id="ARBA00007948"/>
    </source>
</evidence>
<feature type="region of interest" description="Disordered" evidence="9">
    <location>
        <begin position="175"/>
        <end position="197"/>
    </location>
</feature>
<dbReference type="OrthoDB" id="26539at2759"/>
<dbReference type="Gene3D" id="2.30.30.700">
    <property type="entry name" value="SLA1 homology domain 1"/>
    <property type="match status" value="1"/>
</dbReference>
<feature type="region of interest" description="Disordered" evidence="9">
    <location>
        <begin position="371"/>
        <end position="390"/>
    </location>
</feature>
<dbReference type="eggNOG" id="ENOG502QQC3">
    <property type="taxonomic scope" value="Eukaryota"/>
</dbReference>
<dbReference type="GO" id="GO:0008092">
    <property type="term" value="F:cytoskeletal protein binding"/>
    <property type="evidence" value="ECO:0007669"/>
    <property type="project" value="InterPro"/>
</dbReference>
<feature type="coiled-coil region" evidence="8">
    <location>
        <begin position="459"/>
        <end position="496"/>
    </location>
</feature>
<keyword evidence="12" id="KW-1185">Reference proteome</keyword>
<keyword evidence="4 7" id="KW-0728">SH3 domain</keyword>
<organism evidence="11 12">
    <name type="scientific">Pneumocystis jirovecii (strain RU7)</name>
    <name type="common">Human pneumocystis pneumonia agent</name>
    <dbReference type="NCBI Taxonomy" id="1408657"/>
    <lineage>
        <taxon>Eukaryota</taxon>
        <taxon>Fungi</taxon>
        <taxon>Dikarya</taxon>
        <taxon>Ascomycota</taxon>
        <taxon>Taphrinomycotina</taxon>
        <taxon>Pneumocystomycetes</taxon>
        <taxon>Pneumocystaceae</taxon>
        <taxon>Pneumocystis</taxon>
    </lineage>
</organism>
<dbReference type="GO" id="GO:0005634">
    <property type="term" value="C:nucleus"/>
    <property type="evidence" value="ECO:0007669"/>
    <property type="project" value="TreeGrafter"/>
</dbReference>
<dbReference type="Pfam" id="PF03983">
    <property type="entry name" value="SHD1"/>
    <property type="match status" value="1"/>
</dbReference>
<evidence type="ECO:0000256" key="9">
    <source>
        <dbReference type="SAM" id="MobiDB-lite"/>
    </source>
</evidence>
<dbReference type="SUPFAM" id="SSF50044">
    <property type="entry name" value="SH3-domain"/>
    <property type="match status" value="3"/>
</dbReference>
<dbReference type="GeneID" id="28942112"/>
<comment type="subcellular location">
    <subcellularLocation>
        <location evidence="1">Cell membrane</location>
    </subcellularLocation>
</comment>
<evidence type="ECO:0000313" key="12">
    <source>
        <dbReference type="Proteomes" id="UP000053447"/>
    </source>
</evidence>
<dbReference type="Pfam" id="PF00018">
    <property type="entry name" value="SH3_1"/>
    <property type="match status" value="2"/>
</dbReference>
<evidence type="ECO:0000259" key="10">
    <source>
        <dbReference type="PROSITE" id="PS50002"/>
    </source>
</evidence>
<dbReference type="PROSITE" id="PS50002">
    <property type="entry name" value="SH3"/>
    <property type="match status" value="3"/>
</dbReference>
<dbReference type="STRING" id="1408657.A0A0W4ZDA4"/>
<dbReference type="Pfam" id="PF07653">
    <property type="entry name" value="SH3_2"/>
    <property type="match status" value="1"/>
</dbReference>
<protein>
    <recommendedName>
        <fullName evidence="3">Actin cytoskeleton-regulatory complex protein SLA1</fullName>
    </recommendedName>
</protein>
<sequence>MTEEKPFIGVYRSLYPYQPQQDQELVAKENRELELEENELLYVLEKGEDLWWKVKKKAPSDQEDGDVGLVPGNYLEECQPIYQVRTLYDYEQQSSEEISFNEGEILDVFDEDNENWVFARCRMSYGFAPSNYLEKITGNMASPIHNPNGAQINSSSSPLFVSNLGVSPNSLKKIDTSKETHSSDLSQHGSSINQSYKNAGKAPEKAFFRKTSENSEVLDAYAVSNESYFFDTYQDSSNESLKTWTVYEIDKKKRRRGILSVGNSSITFSSDSGKKHQVWPITSIIRYSFEKKHVFIDVSSGKSSISFDFHAGSLETAVEIYSAIENLANISCSPRSKEIASAANITSTLDLSSGINAKGIEKTSYKDRKFSNNVNNDYNSDNDNDDNNNTDVNYFNHKQLEGKKGIVLYDFDACEEDELSVKANTYVFILDDTTSCDWWKVKQGDSEGLVPASYIKCHFRELKSIKKIDNNELQKLEKKTNNNELQKSEKKNHVEKKINKPQLDKIKTWTDRTGTFKVDAQFLGVIDNKIHLHKLNGVKISVPLSKMSAEDVLYVESIAESSKNKQNTDTSSISNDSKYCKAKDKIVSNKHEINTTLESKSNYDWFDFFLSSGVKYNLCQTYATNFQSDNLTESNLLDLTSENMRTLGIREDDIIRITRYIREKYKLKDKPNIQESSVETKKLKNQINSVLMTDSVIKKKEPNSSTLSNGKLKNSVESLKSQPFQTKHVIDNDSQGKNKELSGIEETPMSGFDDDAWCIKSSNTQKLKSPIPSKLDDSNSQLNYVMKNLSLSTPPMNPTHVPPISAQIPQKQVQQNILPVTQPASQIVLQGQHNIIEPFSAPFINSTSNSSRFQPFYSYGATNPSTIASQQCFSSSIVQPIVSQFQPQHAFQPQIGFDQKAKQQVLENSVYINPQLSANQTHIMHNSFPLAQQSMGLPLNLQNNGYNSVVPEKTVVAQQPFQTVNNFCRSIPSQYDSYNQQSLFFQQNTQQLPDQRQSSILHQQSSNKHQTYQNNLIAPQTLENVGNGPSFLALSQPANISTSFQQTLVFKPVQFGAPKSSQFDYPKKRANLAAATPENPFGF</sequence>
<keyword evidence="5" id="KW-1003">Cell membrane</keyword>
<dbReference type="InterPro" id="IPR036028">
    <property type="entry name" value="SH3-like_dom_sf"/>
</dbReference>
<comment type="caution">
    <text evidence="11">The sequence shown here is derived from an EMBL/GenBank/DDBJ whole genome shotgun (WGS) entry which is preliminary data.</text>
</comment>
<evidence type="ECO:0000256" key="8">
    <source>
        <dbReference type="SAM" id="Coils"/>
    </source>
</evidence>
<proteinExistence type="inferred from homology"/>
<dbReference type="GO" id="GO:0042802">
    <property type="term" value="F:identical protein binding"/>
    <property type="evidence" value="ECO:0007669"/>
    <property type="project" value="InterPro"/>
</dbReference>
<feature type="domain" description="SH3" evidence="10">
    <location>
        <begin position="6"/>
        <end position="80"/>
    </location>
</feature>
<feature type="compositionally biased region" description="Polar residues" evidence="9">
    <location>
        <begin position="183"/>
        <end position="197"/>
    </location>
</feature>
<evidence type="ECO:0000313" key="11">
    <source>
        <dbReference type="EMBL" id="KTW26295.1"/>
    </source>
</evidence>
<dbReference type="Proteomes" id="UP000053447">
    <property type="component" value="Unassembled WGS sequence"/>
</dbReference>
<dbReference type="PANTHER" id="PTHR15735:SF19">
    <property type="entry name" value="ACTIN CYTOSKELETON-REGULATORY COMPLEX PROTEIN SLA1"/>
    <property type="match status" value="1"/>
</dbReference>
<dbReference type="PANTHER" id="PTHR15735">
    <property type="entry name" value="FCH AND DOUBLE SH3 DOMAINS PROTEIN"/>
    <property type="match status" value="1"/>
</dbReference>
<feature type="domain" description="SH3" evidence="10">
    <location>
        <begin position="400"/>
        <end position="460"/>
    </location>
</feature>
<dbReference type="InterPro" id="IPR001452">
    <property type="entry name" value="SH3_domain"/>
</dbReference>
<evidence type="ECO:0000256" key="5">
    <source>
        <dbReference type="ARBA" id="ARBA00022475"/>
    </source>
</evidence>
<dbReference type="VEuPathDB" id="FungiDB:T551_03594"/>
<evidence type="ECO:0000256" key="7">
    <source>
        <dbReference type="PROSITE-ProRule" id="PRU00192"/>
    </source>
</evidence>
<dbReference type="InterPro" id="IPR007131">
    <property type="entry name" value="SHD1"/>
</dbReference>
<keyword evidence="6" id="KW-0472">Membrane</keyword>
<dbReference type="Gene3D" id="2.30.30.40">
    <property type="entry name" value="SH3 Domains"/>
    <property type="match status" value="3"/>
</dbReference>
<comment type="similarity">
    <text evidence="2">Belongs to the SLA1 family.</text>
</comment>
<dbReference type="Gene3D" id="1.10.150.50">
    <property type="entry name" value="Transcription Factor, Ets-1"/>
    <property type="match status" value="1"/>
</dbReference>
<dbReference type="AlphaFoldDB" id="A0A0W4ZDA4"/>
<dbReference type="SMART" id="SM00326">
    <property type="entry name" value="SH3"/>
    <property type="match status" value="3"/>
</dbReference>
<feature type="domain" description="SH3" evidence="10">
    <location>
        <begin position="81"/>
        <end position="138"/>
    </location>
</feature>
<dbReference type="InterPro" id="IPR013761">
    <property type="entry name" value="SAM/pointed_sf"/>
</dbReference>
<dbReference type="PRINTS" id="PR00452">
    <property type="entry name" value="SH3DOMAIN"/>
</dbReference>
<keyword evidence="8" id="KW-0175">Coiled coil</keyword>
<evidence type="ECO:0000256" key="1">
    <source>
        <dbReference type="ARBA" id="ARBA00004236"/>
    </source>
</evidence>
<name>A0A0W4ZDA4_PNEJ7</name>
<dbReference type="InterPro" id="IPR056996">
    <property type="entry name" value="PH_SLA1"/>
</dbReference>
<dbReference type="GO" id="GO:0030833">
    <property type="term" value="P:regulation of actin filament polymerization"/>
    <property type="evidence" value="ECO:0007669"/>
    <property type="project" value="TreeGrafter"/>
</dbReference>
<evidence type="ECO:0000256" key="6">
    <source>
        <dbReference type="ARBA" id="ARBA00023136"/>
    </source>
</evidence>
<dbReference type="RefSeq" id="XP_018227998.1">
    <property type="nucleotide sequence ID" value="XM_018375857.1"/>
</dbReference>
<dbReference type="EMBL" id="LFWA01000018">
    <property type="protein sequence ID" value="KTW26295.1"/>
    <property type="molecule type" value="Genomic_DNA"/>
</dbReference>
<dbReference type="GO" id="GO:0043130">
    <property type="term" value="F:ubiquitin binding"/>
    <property type="evidence" value="ECO:0007669"/>
    <property type="project" value="InterPro"/>
</dbReference>
<evidence type="ECO:0000256" key="4">
    <source>
        <dbReference type="ARBA" id="ARBA00022443"/>
    </source>
</evidence>